<feature type="transmembrane region" description="Helical" evidence="7">
    <location>
        <begin position="57"/>
        <end position="78"/>
    </location>
</feature>
<evidence type="ECO:0000256" key="7">
    <source>
        <dbReference type="SAM" id="Phobius"/>
    </source>
</evidence>
<keyword evidence="4 7" id="KW-0812">Transmembrane</keyword>
<gene>
    <name evidence="8" type="ORF">HKD39_03935</name>
</gene>
<evidence type="ECO:0008006" key="10">
    <source>
        <dbReference type="Google" id="ProtNLM"/>
    </source>
</evidence>
<name>A0A849A772_9ACTN</name>
<evidence type="ECO:0000256" key="6">
    <source>
        <dbReference type="ARBA" id="ARBA00023136"/>
    </source>
</evidence>
<dbReference type="GO" id="GO:0005886">
    <property type="term" value="C:plasma membrane"/>
    <property type="evidence" value="ECO:0007669"/>
    <property type="project" value="UniProtKB-SubCell"/>
</dbReference>
<keyword evidence="6 7" id="KW-0472">Membrane</keyword>
<accession>A0A849A772</accession>
<dbReference type="PANTHER" id="PTHR42709:SF6">
    <property type="entry name" value="UNDECAPRENYL PHOSPHATE TRANSPORTER A"/>
    <property type="match status" value="1"/>
</dbReference>
<dbReference type="PANTHER" id="PTHR42709">
    <property type="entry name" value="ALKALINE PHOSPHATASE LIKE PROTEIN"/>
    <property type="match status" value="1"/>
</dbReference>
<dbReference type="EMBL" id="JABEND010000002">
    <property type="protein sequence ID" value="NNG34881.1"/>
    <property type="molecule type" value="Genomic_DNA"/>
</dbReference>
<dbReference type="AlphaFoldDB" id="A0A849A772"/>
<protein>
    <recommendedName>
        <fullName evidence="10">DedA family protein</fullName>
    </recommendedName>
</protein>
<comment type="subcellular location">
    <subcellularLocation>
        <location evidence="1">Cell membrane</location>
        <topology evidence="1">Multi-pass membrane protein</topology>
    </subcellularLocation>
</comment>
<keyword evidence="3" id="KW-1003">Cell membrane</keyword>
<evidence type="ECO:0000256" key="3">
    <source>
        <dbReference type="ARBA" id="ARBA00022475"/>
    </source>
</evidence>
<evidence type="ECO:0000256" key="5">
    <source>
        <dbReference type="ARBA" id="ARBA00022989"/>
    </source>
</evidence>
<keyword evidence="9" id="KW-1185">Reference proteome</keyword>
<dbReference type="RefSeq" id="WP_171198547.1">
    <property type="nucleotide sequence ID" value="NZ_JABEND010000002.1"/>
</dbReference>
<evidence type="ECO:0000256" key="4">
    <source>
        <dbReference type="ARBA" id="ARBA00022692"/>
    </source>
</evidence>
<organism evidence="8 9">
    <name type="scientific">Nakamurella aerolata</name>
    <dbReference type="NCBI Taxonomy" id="1656892"/>
    <lineage>
        <taxon>Bacteria</taxon>
        <taxon>Bacillati</taxon>
        <taxon>Actinomycetota</taxon>
        <taxon>Actinomycetes</taxon>
        <taxon>Nakamurellales</taxon>
        <taxon>Nakamurellaceae</taxon>
        <taxon>Nakamurella</taxon>
    </lineage>
</organism>
<feature type="transmembrane region" description="Helical" evidence="7">
    <location>
        <begin position="35"/>
        <end position="51"/>
    </location>
</feature>
<sequence>MLAGWADAVGSWGPWVIAVLAVTCLVAETSSPAGILMPSAALLLILGGLTVGRPTFWVVLACCVAGCVAGDLLGVFLGPRLRVPAAMRTTRLSAPKRRPAGRPARLRGAMDRADAFAARHGWLAVGLARFVPYLRSVVPNVVGRRGSRPWPVAAASVPAATVWVTLELTLGGSAARLLGGG</sequence>
<comment type="similarity">
    <text evidence="2">Belongs to the DedA family.</text>
</comment>
<proteinExistence type="inferred from homology"/>
<evidence type="ECO:0000256" key="2">
    <source>
        <dbReference type="ARBA" id="ARBA00010792"/>
    </source>
</evidence>
<dbReference type="InterPro" id="IPR051311">
    <property type="entry name" value="DedA_domain"/>
</dbReference>
<comment type="caution">
    <text evidence="8">The sequence shown here is derived from an EMBL/GenBank/DDBJ whole genome shotgun (WGS) entry which is preliminary data.</text>
</comment>
<reference evidence="8 9" key="1">
    <citation type="submission" date="2020-05" db="EMBL/GenBank/DDBJ databases">
        <title>Nakamurella sp. DB0629 isolated from air conditioner.</title>
        <authorList>
            <person name="Kim D.H."/>
            <person name="Kim D.-U."/>
        </authorList>
    </citation>
    <scope>NUCLEOTIDE SEQUENCE [LARGE SCALE GENOMIC DNA]</scope>
    <source>
        <strain evidence="8 9">DB0629</strain>
    </source>
</reference>
<feature type="transmembrane region" description="Helical" evidence="7">
    <location>
        <begin position="12"/>
        <end position="28"/>
    </location>
</feature>
<evidence type="ECO:0000256" key="1">
    <source>
        <dbReference type="ARBA" id="ARBA00004651"/>
    </source>
</evidence>
<dbReference type="Proteomes" id="UP000562984">
    <property type="component" value="Unassembled WGS sequence"/>
</dbReference>
<keyword evidence="5 7" id="KW-1133">Transmembrane helix</keyword>
<evidence type="ECO:0000313" key="8">
    <source>
        <dbReference type="EMBL" id="NNG34881.1"/>
    </source>
</evidence>
<evidence type="ECO:0000313" key="9">
    <source>
        <dbReference type="Proteomes" id="UP000562984"/>
    </source>
</evidence>